<comment type="caution">
    <text evidence="1">The sequence shown here is derived from an EMBL/GenBank/DDBJ whole genome shotgun (WGS) entry which is preliminary data.</text>
</comment>
<evidence type="ECO:0000313" key="2">
    <source>
        <dbReference type="Proteomes" id="UP000094819"/>
    </source>
</evidence>
<sequence length="407" mass="46461">MPCTCAPDPALIEPLPFPPEIKSRILCFLLTTTTCNSHFIDLLCLEQAVYAVHAKELYREMTLDGENMAKLWRGCDSDCEFPADSSLLELLSNKRQAPLYIPIFYPPAFRKLLLARHCVSLYLPSRITGAEHLGPPVEEQLRSLRQDKMPKSPQPFFQGIENLIIGKEYMEHVSEVAASAERELQCPLELLYTYLPWQISTVCIHWPENGNARLGQELCMFSWAPQAFTCYKLIIHNAKLDVIPPMLGPLDLILDLSPEVYDEQVDDEYNKGDKQVECCLGWLSQLVDEVAEASQSYRNSLTVPQVRFTNLHTWKSSTIDSVACYNTSTDEKGKRDTCDDRAVAIIDSRDIQKGQRQELEDCIFKGPQYCPCCAAFKLQDDVDLWKQDEEGENKGQVYQRVPKEYFI</sequence>
<organism evidence="1 2">
    <name type="scientific">Cryptococcus wingfieldii CBS 7118</name>
    <dbReference type="NCBI Taxonomy" id="1295528"/>
    <lineage>
        <taxon>Eukaryota</taxon>
        <taxon>Fungi</taxon>
        <taxon>Dikarya</taxon>
        <taxon>Basidiomycota</taxon>
        <taxon>Agaricomycotina</taxon>
        <taxon>Tremellomycetes</taxon>
        <taxon>Tremellales</taxon>
        <taxon>Cryptococcaceae</taxon>
        <taxon>Cryptococcus</taxon>
    </lineage>
</organism>
<dbReference type="AlphaFoldDB" id="A0A1E3IS35"/>
<dbReference type="EMBL" id="AWGH01000019">
    <property type="protein sequence ID" value="ODN91424.1"/>
    <property type="molecule type" value="Genomic_DNA"/>
</dbReference>
<dbReference type="GeneID" id="30195150"/>
<accession>A0A1E3IS35</accession>
<gene>
    <name evidence="1" type="ORF">L198_05938</name>
</gene>
<dbReference type="RefSeq" id="XP_019030050.1">
    <property type="nucleotide sequence ID" value="XM_019178011.1"/>
</dbReference>
<name>A0A1E3IS35_9TREE</name>
<protein>
    <submittedName>
        <fullName evidence="1">Uncharacterized protein</fullName>
    </submittedName>
</protein>
<keyword evidence="2" id="KW-1185">Reference proteome</keyword>
<proteinExistence type="predicted"/>
<evidence type="ECO:0000313" key="1">
    <source>
        <dbReference type="EMBL" id="ODN91424.1"/>
    </source>
</evidence>
<reference evidence="1 2" key="1">
    <citation type="submission" date="2016-06" db="EMBL/GenBank/DDBJ databases">
        <title>Evolution of pathogenesis and genome organization in the Tremellales.</title>
        <authorList>
            <person name="Cuomo C."/>
            <person name="Litvintseva A."/>
            <person name="Heitman J."/>
            <person name="Chen Y."/>
            <person name="Sun S."/>
            <person name="Springer D."/>
            <person name="Dromer F."/>
            <person name="Young S."/>
            <person name="Zeng Q."/>
            <person name="Chapman S."/>
            <person name="Gujja S."/>
            <person name="Saif S."/>
            <person name="Birren B."/>
        </authorList>
    </citation>
    <scope>NUCLEOTIDE SEQUENCE [LARGE SCALE GENOMIC DNA]</scope>
    <source>
        <strain evidence="1 2">CBS 7118</strain>
    </source>
</reference>
<dbReference type="Proteomes" id="UP000094819">
    <property type="component" value="Unassembled WGS sequence"/>
</dbReference>